<keyword evidence="2" id="KW-1185">Reference proteome</keyword>
<sequence>MITLRGMAWGHQRGIGCLRAVSTVYTEANPEVSITWDSRSLQEFEDVPITALADRYDLIAMDHPYVGQARESGALVPLEKVMSTGSLSAQRAASAGPSYASYTWAGGQWAVAMDAAAQTTAYRPDLLGELGRSAPPRTWEGVADLLGSLPPQRKAVIPANPTHLLGSLLTLCSQQAGTEEGWLGHHGLHPDVAVPAVARLRLLLALADPMSWDTDPIRVLEAMRGGDEIAYSPIVFGYVNYSRVDSAGHQVRFADIPSLDGGPAGSLLGGVGLTLSSRCAEPEAAARFLEYVVSRECQTGEYVSAGGQPGHRAAWTDPAIDASCGNFFSGTLSTLDNAFVRPRDPAYPSVHHRAGPEVHRLFREGADAGEIVQCFNDICLTTYASAEL</sequence>
<dbReference type="SUPFAM" id="SSF53850">
    <property type="entry name" value="Periplasmic binding protein-like II"/>
    <property type="match status" value="1"/>
</dbReference>
<proteinExistence type="predicted"/>
<dbReference type="Pfam" id="PF13416">
    <property type="entry name" value="SBP_bac_8"/>
    <property type="match status" value="1"/>
</dbReference>
<dbReference type="InterPro" id="IPR006059">
    <property type="entry name" value="SBP"/>
</dbReference>
<dbReference type="PANTHER" id="PTHR43649">
    <property type="entry name" value="ARABINOSE-BINDING PROTEIN-RELATED"/>
    <property type="match status" value="1"/>
</dbReference>
<dbReference type="Proteomes" id="UP001597419">
    <property type="component" value="Unassembled WGS sequence"/>
</dbReference>
<accession>A0ABW5GVB1</accession>
<evidence type="ECO:0000313" key="1">
    <source>
        <dbReference type="EMBL" id="MFD2464878.1"/>
    </source>
</evidence>
<comment type="caution">
    <text evidence="1">The sequence shown here is derived from an EMBL/GenBank/DDBJ whole genome shotgun (WGS) entry which is preliminary data.</text>
</comment>
<dbReference type="PANTHER" id="PTHR43649:SF12">
    <property type="entry name" value="DIACETYLCHITOBIOSE BINDING PROTEIN DASA"/>
    <property type="match status" value="1"/>
</dbReference>
<dbReference type="InterPro" id="IPR050490">
    <property type="entry name" value="Bact_solute-bd_prot1"/>
</dbReference>
<dbReference type="Gene3D" id="3.40.190.10">
    <property type="entry name" value="Periplasmic binding protein-like II"/>
    <property type="match status" value="2"/>
</dbReference>
<reference evidence="2" key="1">
    <citation type="journal article" date="2019" name="Int. J. Syst. Evol. Microbiol.">
        <title>The Global Catalogue of Microorganisms (GCM) 10K type strain sequencing project: providing services to taxonomists for standard genome sequencing and annotation.</title>
        <authorList>
            <consortium name="The Broad Institute Genomics Platform"/>
            <consortium name="The Broad Institute Genome Sequencing Center for Infectious Disease"/>
            <person name="Wu L."/>
            <person name="Ma J."/>
        </authorList>
    </citation>
    <scope>NUCLEOTIDE SEQUENCE [LARGE SCALE GENOMIC DNA]</scope>
    <source>
        <strain evidence="2">CGMCC 4.7643</strain>
    </source>
</reference>
<name>A0ABW5GVB1_9PSEU</name>
<dbReference type="RefSeq" id="WP_345399600.1">
    <property type="nucleotide sequence ID" value="NZ_BAABHG010000010.1"/>
</dbReference>
<organism evidence="1 2">
    <name type="scientific">Amycolatopsis samaneae</name>
    <dbReference type="NCBI Taxonomy" id="664691"/>
    <lineage>
        <taxon>Bacteria</taxon>
        <taxon>Bacillati</taxon>
        <taxon>Actinomycetota</taxon>
        <taxon>Actinomycetes</taxon>
        <taxon>Pseudonocardiales</taxon>
        <taxon>Pseudonocardiaceae</taxon>
        <taxon>Amycolatopsis</taxon>
    </lineage>
</organism>
<dbReference type="EMBL" id="JBHUKU010000028">
    <property type="protein sequence ID" value="MFD2464878.1"/>
    <property type="molecule type" value="Genomic_DNA"/>
</dbReference>
<protein>
    <submittedName>
        <fullName evidence="1">Extracellular solute-binding protein</fullName>
    </submittedName>
</protein>
<gene>
    <name evidence="1" type="ORF">ACFSYJ_40110</name>
</gene>
<evidence type="ECO:0000313" key="2">
    <source>
        <dbReference type="Proteomes" id="UP001597419"/>
    </source>
</evidence>